<keyword evidence="2" id="KW-1133">Transmembrane helix</keyword>
<evidence type="ECO:0000256" key="2">
    <source>
        <dbReference type="SAM" id="Phobius"/>
    </source>
</evidence>
<feature type="transmembrane region" description="Helical" evidence="2">
    <location>
        <begin position="149"/>
        <end position="173"/>
    </location>
</feature>
<dbReference type="EMBL" id="JAUJWU010000001">
    <property type="protein sequence ID" value="MDN7245194.1"/>
    <property type="molecule type" value="Genomic_DNA"/>
</dbReference>
<dbReference type="Pfam" id="PF03390">
    <property type="entry name" value="2HCT"/>
    <property type="match status" value="1"/>
</dbReference>
<name>A0ABT8NBV8_9BACL</name>
<comment type="similarity">
    <text evidence="1">Belongs to the 2-hydroxycarboxylate transporter (2-HCT) (TC 2.A.24) family.</text>
</comment>
<proteinExistence type="inferred from homology"/>
<evidence type="ECO:0000256" key="1">
    <source>
        <dbReference type="PIRNR" id="PIRNR005348"/>
    </source>
</evidence>
<feature type="transmembrane region" description="Helical" evidence="2">
    <location>
        <begin position="81"/>
        <end position="103"/>
    </location>
</feature>
<dbReference type="PANTHER" id="PTHR40033:SF1">
    <property type="entry name" value="CITRATE-SODIUM SYMPORTER"/>
    <property type="match status" value="1"/>
</dbReference>
<dbReference type="RefSeq" id="WP_301855721.1">
    <property type="nucleotide sequence ID" value="NZ_JAUJWU010000001.1"/>
</dbReference>
<keyword evidence="2" id="KW-0812">Transmembrane</keyword>
<feature type="transmembrane region" description="Helical" evidence="2">
    <location>
        <begin position="29"/>
        <end position="50"/>
    </location>
</feature>
<sequence length="455" mass="47743">MSSKNIQEVVGAATLVKERRSFSLKGVKISGVEAPVFLGIAAIVLIGMYMELLPGNIVSGMAVAMVLGGLLMWVGNSIPVFGTFGGGPILCILLPALLLYWGLVPESVAVLANNFYNEWGFAELVVTGLIVGSLLSMDRKMLIKTGPRFFIPILGGILASFLIGGAIGHLVGFGFSKTIFFIVGPIMGGGMAAGAVPMAEIYAAHGSESSATYLGMLAPAVMVGNMICILIAGGLNGLGKRKKPISAKFTGHGELLRAPEVHAGKKTREEKESFLPLSLKNLAVGLLLASGLFVFGVIINSLIPALHVYVWIILGAAALKLFKVLPESVEKSSEDWYEFIAMAWVPAVLVTISLGMIKFESVLEIITNPSYMGLTVLTVVLATFGAGFVGLLVGFYFVESSIAAGLGMADMGGSGDIAVVSASERMELMPFLQISSRIGGAFILIVLSVLAPILL</sequence>
<dbReference type="Proteomes" id="UP001172142">
    <property type="component" value="Unassembled WGS sequence"/>
</dbReference>
<keyword evidence="1" id="KW-1003">Cell membrane</keyword>
<gene>
    <name evidence="3" type="ORF">QWY13_06745</name>
</gene>
<feature type="transmembrane region" description="Helical" evidence="2">
    <location>
        <begin position="282"/>
        <end position="299"/>
    </location>
</feature>
<feature type="transmembrane region" description="Helical" evidence="2">
    <location>
        <begin position="434"/>
        <end position="454"/>
    </location>
</feature>
<keyword evidence="1 2" id="KW-0472">Membrane</keyword>
<feature type="transmembrane region" description="Helical" evidence="2">
    <location>
        <begin position="179"/>
        <end position="199"/>
    </location>
</feature>
<feature type="transmembrane region" description="Helical" evidence="2">
    <location>
        <begin position="336"/>
        <end position="359"/>
    </location>
</feature>
<keyword evidence="1" id="KW-0813">Transport</keyword>
<keyword evidence="1" id="KW-0769">Symport</keyword>
<keyword evidence="4" id="KW-1185">Reference proteome</keyword>
<reference evidence="3 4" key="1">
    <citation type="submission" date="2023-07" db="EMBL/GenBank/DDBJ databases">
        <title>Novel species in genus Planococcus.</title>
        <authorList>
            <person name="Ning S."/>
        </authorList>
    </citation>
    <scope>NUCLEOTIDE SEQUENCE [LARGE SCALE GENOMIC DNA]</scope>
    <source>
        <strain evidence="3 4">N017</strain>
    </source>
</reference>
<protein>
    <submittedName>
        <fullName evidence="3">2-hydroxycarboxylate transporter family protein</fullName>
    </submittedName>
</protein>
<accession>A0ABT8NBV8</accession>
<dbReference type="InterPro" id="IPR004679">
    <property type="entry name" value="2-OHcarboxylate_transport"/>
</dbReference>
<feature type="transmembrane region" description="Helical" evidence="2">
    <location>
        <begin position="56"/>
        <end position="74"/>
    </location>
</feature>
<feature type="transmembrane region" description="Helical" evidence="2">
    <location>
        <begin position="119"/>
        <end position="137"/>
    </location>
</feature>
<feature type="transmembrane region" description="Helical" evidence="2">
    <location>
        <begin position="211"/>
        <end position="235"/>
    </location>
</feature>
<feature type="transmembrane region" description="Helical" evidence="2">
    <location>
        <begin position="371"/>
        <end position="398"/>
    </location>
</feature>
<comment type="caution">
    <text evidence="3">The sequence shown here is derived from an EMBL/GenBank/DDBJ whole genome shotgun (WGS) entry which is preliminary data.</text>
</comment>
<dbReference type="PIRSF" id="PIRSF005348">
    <property type="entry name" value="YxkH"/>
    <property type="match status" value="1"/>
</dbReference>
<evidence type="ECO:0000313" key="3">
    <source>
        <dbReference type="EMBL" id="MDN7245194.1"/>
    </source>
</evidence>
<organism evidence="3 4">
    <name type="scientific">Planococcus shenhongbingii</name>
    <dbReference type="NCBI Taxonomy" id="3058398"/>
    <lineage>
        <taxon>Bacteria</taxon>
        <taxon>Bacillati</taxon>
        <taxon>Bacillota</taxon>
        <taxon>Bacilli</taxon>
        <taxon>Bacillales</taxon>
        <taxon>Caryophanaceae</taxon>
        <taxon>Planococcus</taxon>
    </lineage>
</organism>
<feature type="transmembrane region" description="Helical" evidence="2">
    <location>
        <begin position="306"/>
        <end position="324"/>
    </location>
</feature>
<comment type="subcellular location">
    <subcellularLocation>
        <location evidence="1">Cell membrane</location>
    </subcellularLocation>
</comment>
<evidence type="ECO:0000313" key="4">
    <source>
        <dbReference type="Proteomes" id="UP001172142"/>
    </source>
</evidence>
<dbReference type="PANTHER" id="PTHR40033">
    <property type="entry name" value="NA(+)-MALATE SYMPORTER"/>
    <property type="match status" value="1"/>
</dbReference>